<proteinExistence type="predicted"/>
<dbReference type="AlphaFoldDB" id="A0A5C8P629"/>
<organism evidence="1 2">
    <name type="scientific">Vineibacter terrae</name>
    <dbReference type="NCBI Taxonomy" id="2586908"/>
    <lineage>
        <taxon>Bacteria</taxon>
        <taxon>Pseudomonadati</taxon>
        <taxon>Pseudomonadota</taxon>
        <taxon>Alphaproteobacteria</taxon>
        <taxon>Hyphomicrobiales</taxon>
        <taxon>Vineibacter</taxon>
    </lineage>
</organism>
<dbReference type="OrthoDB" id="6215236at2"/>
<keyword evidence="2" id="KW-1185">Reference proteome</keyword>
<name>A0A5C8P629_9HYPH</name>
<evidence type="ECO:0000313" key="2">
    <source>
        <dbReference type="Proteomes" id="UP000321638"/>
    </source>
</evidence>
<comment type="caution">
    <text evidence="1">The sequence shown here is derived from an EMBL/GenBank/DDBJ whole genome shotgun (WGS) entry which is preliminary data.</text>
</comment>
<protein>
    <submittedName>
        <fullName evidence="1">Uncharacterized protein</fullName>
    </submittedName>
</protein>
<reference evidence="1 2" key="1">
    <citation type="submission" date="2019-06" db="EMBL/GenBank/DDBJ databases">
        <title>New taxonomy in bacterial strain CC-CFT640, isolated from vineyard.</title>
        <authorList>
            <person name="Lin S.-Y."/>
            <person name="Tsai C.-F."/>
            <person name="Young C.-C."/>
        </authorList>
    </citation>
    <scope>NUCLEOTIDE SEQUENCE [LARGE SCALE GENOMIC DNA]</scope>
    <source>
        <strain evidence="1 2">CC-CFT640</strain>
    </source>
</reference>
<evidence type="ECO:0000313" key="1">
    <source>
        <dbReference type="EMBL" id="TXL69045.1"/>
    </source>
</evidence>
<accession>A0A5C8P629</accession>
<dbReference type="Proteomes" id="UP000321638">
    <property type="component" value="Unassembled WGS sequence"/>
</dbReference>
<dbReference type="EMBL" id="VDUZ01000127">
    <property type="protein sequence ID" value="TXL69045.1"/>
    <property type="molecule type" value="Genomic_DNA"/>
</dbReference>
<sequence>MDTVAFITVELGDDLIVSFAVQKPDDPSWIESLTLLRTPKYEPYRDRDERGVSVSFERFLDDNDQEMLKAVSFFERDAIIELRTTSRHYRLSVRKVNPEELADMREAFHKMNFDNSFRLNRSYP</sequence>
<gene>
    <name evidence="1" type="ORF">FHP25_40415</name>
</gene>
<dbReference type="RefSeq" id="WP_147852694.1">
    <property type="nucleotide sequence ID" value="NZ_VDUZ01000127.1"/>
</dbReference>